<accession>A0AA49GQG4</accession>
<dbReference type="InterPro" id="IPR048261">
    <property type="entry name" value="SlpA/SlyD-like_ins_sf"/>
</dbReference>
<evidence type="ECO:0000256" key="2">
    <source>
        <dbReference type="ARBA" id="ARBA00004496"/>
    </source>
</evidence>
<dbReference type="Pfam" id="PF00254">
    <property type="entry name" value="FKBP_C"/>
    <property type="match status" value="1"/>
</dbReference>
<dbReference type="InterPro" id="IPR001179">
    <property type="entry name" value="PPIase_FKBP_dom"/>
</dbReference>
<name>A0AA49GQG4_9BACT</name>
<gene>
    <name evidence="12" type="ORF">K4G66_05160</name>
</gene>
<comment type="function">
    <text evidence="8">Also involved in hydrogenase metallocenter assembly, probably by participating in the nickel insertion step. This function in hydrogenase biosynthesis requires chaperone activity and the presence of the metal-binding domain, but not PPIase activity.</text>
</comment>
<dbReference type="Gene3D" id="3.10.50.40">
    <property type="match status" value="1"/>
</dbReference>
<sequence>MMTIDDNMIVTMSYALREGNGQGALLEVMSDAYPFIFFYKSDGLLEAFQENIRGLRSGDAFEFTIPKQDAYGAHHQDNIVDIPIERFVIDDEMADSIRDVGQYVAVKDDEGVQHNGLVVEKNATHLKVDLNHAMAGKDLHFSGRILYVRAAKPDEIIQKRYIMPDGIRF</sequence>
<protein>
    <recommendedName>
        <fullName evidence="10">Peptidyl-prolyl cis-trans isomerase</fullName>
        <ecNumber evidence="10">5.2.1.8</ecNumber>
    </recommendedName>
</protein>
<evidence type="ECO:0000259" key="11">
    <source>
        <dbReference type="PROSITE" id="PS50059"/>
    </source>
</evidence>
<dbReference type="SUPFAM" id="SSF54534">
    <property type="entry name" value="FKBP-like"/>
    <property type="match status" value="1"/>
</dbReference>
<evidence type="ECO:0000256" key="5">
    <source>
        <dbReference type="ARBA" id="ARBA00023110"/>
    </source>
</evidence>
<keyword evidence="6" id="KW-0143">Chaperone</keyword>
<evidence type="ECO:0000256" key="7">
    <source>
        <dbReference type="ARBA" id="ARBA00023235"/>
    </source>
</evidence>
<dbReference type="AlphaFoldDB" id="A0AA49GQG4"/>
<dbReference type="EC" id="5.2.1.8" evidence="10"/>
<evidence type="ECO:0000256" key="3">
    <source>
        <dbReference type="ARBA" id="ARBA00006577"/>
    </source>
</evidence>
<evidence type="ECO:0000256" key="10">
    <source>
        <dbReference type="RuleBase" id="RU003915"/>
    </source>
</evidence>
<evidence type="ECO:0000256" key="4">
    <source>
        <dbReference type="ARBA" id="ARBA00022490"/>
    </source>
</evidence>
<proteinExistence type="inferred from homology"/>
<comment type="subcellular location">
    <subcellularLocation>
        <location evidence="2">Cytoplasm</location>
    </subcellularLocation>
</comment>
<organism evidence="12">
    <name type="scientific">Roseihalotalea indica</name>
    <dbReference type="NCBI Taxonomy" id="2867963"/>
    <lineage>
        <taxon>Bacteria</taxon>
        <taxon>Pseudomonadati</taxon>
        <taxon>Bacteroidota</taxon>
        <taxon>Cytophagia</taxon>
        <taxon>Cytophagales</taxon>
        <taxon>Catalimonadaceae</taxon>
        <taxon>Roseihalotalea</taxon>
    </lineage>
</organism>
<reference evidence="12" key="1">
    <citation type="journal article" date="2023" name="Comput. Struct. Biotechnol. J.">
        <title>Discovery of a novel marine Bacteroidetes with a rich repertoire of carbohydrate-active enzymes.</title>
        <authorList>
            <person name="Chen B."/>
            <person name="Liu G."/>
            <person name="Chen Q."/>
            <person name="Wang H."/>
            <person name="Liu L."/>
            <person name="Tang K."/>
        </authorList>
    </citation>
    <scope>NUCLEOTIDE SEQUENCE</scope>
    <source>
        <strain evidence="12">TK19036</strain>
    </source>
</reference>
<dbReference type="PROSITE" id="PS50059">
    <property type="entry name" value="FKBP_PPIASE"/>
    <property type="match status" value="1"/>
</dbReference>
<keyword evidence="4" id="KW-0963">Cytoplasm</keyword>
<reference evidence="12" key="2">
    <citation type="journal article" date="2024" name="Antonie Van Leeuwenhoek">
        <title>Roseihalotalea indica gen. nov., sp. nov., a halophilic Bacteroidetes from mesopelagic Southwest Indian Ocean with higher carbohydrate metabolic potential.</title>
        <authorList>
            <person name="Chen B."/>
            <person name="Zhang M."/>
            <person name="Lin D."/>
            <person name="Ye J."/>
            <person name="Tang K."/>
        </authorList>
    </citation>
    <scope>NUCLEOTIDE SEQUENCE</scope>
    <source>
        <strain evidence="12">TK19036</strain>
    </source>
</reference>
<dbReference type="PANTHER" id="PTHR47861:SF3">
    <property type="entry name" value="FKBP-TYPE PEPTIDYL-PROLYL CIS-TRANS ISOMERASE SLYD"/>
    <property type="match status" value="1"/>
</dbReference>
<dbReference type="InterPro" id="IPR046357">
    <property type="entry name" value="PPIase_dom_sf"/>
</dbReference>
<dbReference type="GO" id="GO:0042026">
    <property type="term" value="P:protein refolding"/>
    <property type="evidence" value="ECO:0007669"/>
    <property type="project" value="UniProtKB-ARBA"/>
</dbReference>
<feature type="domain" description="PPIase FKBP-type" evidence="11">
    <location>
        <begin position="7"/>
        <end position="98"/>
    </location>
</feature>
<evidence type="ECO:0000256" key="8">
    <source>
        <dbReference type="ARBA" id="ARBA00037071"/>
    </source>
</evidence>
<evidence type="ECO:0000313" key="12">
    <source>
        <dbReference type="EMBL" id="WKN38091.1"/>
    </source>
</evidence>
<keyword evidence="5 9" id="KW-0697">Rotamase</keyword>
<evidence type="ECO:0000256" key="6">
    <source>
        <dbReference type="ARBA" id="ARBA00023186"/>
    </source>
</evidence>
<dbReference type="GO" id="GO:0005737">
    <property type="term" value="C:cytoplasm"/>
    <property type="evidence" value="ECO:0007669"/>
    <property type="project" value="UniProtKB-SubCell"/>
</dbReference>
<dbReference type="PANTHER" id="PTHR47861">
    <property type="entry name" value="FKBP-TYPE PEPTIDYL-PROLYL CIS-TRANS ISOMERASE SLYD"/>
    <property type="match status" value="1"/>
</dbReference>
<evidence type="ECO:0000256" key="1">
    <source>
        <dbReference type="ARBA" id="ARBA00000971"/>
    </source>
</evidence>
<comment type="catalytic activity">
    <reaction evidence="1 9 10">
        <text>[protein]-peptidylproline (omega=180) = [protein]-peptidylproline (omega=0)</text>
        <dbReference type="Rhea" id="RHEA:16237"/>
        <dbReference type="Rhea" id="RHEA-COMP:10747"/>
        <dbReference type="Rhea" id="RHEA-COMP:10748"/>
        <dbReference type="ChEBI" id="CHEBI:83833"/>
        <dbReference type="ChEBI" id="CHEBI:83834"/>
        <dbReference type="EC" id="5.2.1.8"/>
    </reaction>
</comment>
<dbReference type="EMBL" id="CP120682">
    <property type="protein sequence ID" value="WKN38091.1"/>
    <property type="molecule type" value="Genomic_DNA"/>
</dbReference>
<dbReference type="Gene3D" id="2.40.10.330">
    <property type="match status" value="1"/>
</dbReference>
<comment type="similarity">
    <text evidence="3 10">Belongs to the FKBP-type PPIase family.</text>
</comment>
<keyword evidence="7 9" id="KW-0413">Isomerase</keyword>
<dbReference type="GO" id="GO:0003755">
    <property type="term" value="F:peptidyl-prolyl cis-trans isomerase activity"/>
    <property type="evidence" value="ECO:0007669"/>
    <property type="project" value="UniProtKB-UniRule"/>
</dbReference>
<evidence type="ECO:0000256" key="9">
    <source>
        <dbReference type="PROSITE-ProRule" id="PRU00277"/>
    </source>
</evidence>